<dbReference type="AlphaFoldDB" id="X0WSP0"/>
<organism evidence="2">
    <name type="scientific">marine sediment metagenome</name>
    <dbReference type="NCBI Taxonomy" id="412755"/>
    <lineage>
        <taxon>unclassified sequences</taxon>
        <taxon>metagenomes</taxon>
        <taxon>ecological metagenomes</taxon>
    </lineage>
</organism>
<reference evidence="2" key="1">
    <citation type="journal article" date="2014" name="Front. Microbiol.">
        <title>High frequency of phylogenetically diverse reductive dehalogenase-homologous genes in deep subseafloor sedimentary metagenomes.</title>
        <authorList>
            <person name="Kawai M."/>
            <person name="Futagami T."/>
            <person name="Toyoda A."/>
            <person name="Takaki Y."/>
            <person name="Nishi S."/>
            <person name="Hori S."/>
            <person name="Arai W."/>
            <person name="Tsubouchi T."/>
            <person name="Morono Y."/>
            <person name="Uchiyama I."/>
            <person name="Ito T."/>
            <person name="Fujiyama A."/>
            <person name="Inagaki F."/>
            <person name="Takami H."/>
        </authorList>
    </citation>
    <scope>NUCLEOTIDE SEQUENCE</scope>
    <source>
        <strain evidence="2">Expedition CK06-06</strain>
    </source>
</reference>
<accession>X0WSP0</accession>
<proteinExistence type="predicted"/>
<sequence>IKNGAPQLLAVTISGGATSGSNIVNTVPVAEGDYVTLLCHPDSTPTAVRAYWGFTFVTDEIGFFPILGGTEFPVDAAATEYNYVGSRGVDWTGVEANFYRCIQKCKLSNLYVKLDAAPGAGDAHILALRRNGATTLLSVTISGAVDTTGQDTTNEIEVVDDDLINVISTHTGTPVERDCAWSLRGKAGIDSTLHLKLGLGGYGNQGGRLKRIPVWHRVHNRLH</sequence>
<protein>
    <recommendedName>
        <fullName evidence="1">Ig-like domain-containing protein</fullName>
    </recommendedName>
</protein>
<evidence type="ECO:0000259" key="1">
    <source>
        <dbReference type="PROSITE" id="PS50835"/>
    </source>
</evidence>
<dbReference type="InterPro" id="IPR007110">
    <property type="entry name" value="Ig-like_dom"/>
</dbReference>
<comment type="caution">
    <text evidence="2">The sequence shown here is derived from an EMBL/GenBank/DDBJ whole genome shotgun (WGS) entry which is preliminary data.</text>
</comment>
<feature type="non-terminal residue" evidence="2">
    <location>
        <position position="1"/>
    </location>
</feature>
<name>X0WSP0_9ZZZZ</name>
<evidence type="ECO:0000313" key="2">
    <source>
        <dbReference type="EMBL" id="GAG15731.1"/>
    </source>
</evidence>
<dbReference type="PROSITE" id="PS50835">
    <property type="entry name" value="IG_LIKE"/>
    <property type="match status" value="1"/>
</dbReference>
<feature type="domain" description="Ig-like" evidence="1">
    <location>
        <begin position="6"/>
        <end position="52"/>
    </location>
</feature>
<dbReference type="EMBL" id="BARS01037810">
    <property type="protein sequence ID" value="GAG15731.1"/>
    <property type="molecule type" value="Genomic_DNA"/>
</dbReference>
<gene>
    <name evidence="2" type="ORF">S01H1_57928</name>
</gene>